<evidence type="ECO:0000313" key="2">
    <source>
        <dbReference type="Proteomes" id="UP000230750"/>
    </source>
</evidence>
<proteinExistence type="predicted"/>
<dbReference type="EMBL" id="MRZV01002025">
    <property type="protein sequence ID" value="PIK34973.1"/>
    <property type="molecule type" value="Genomic_DNA"/>
</dbReference>
<dbReference type="Proteomes" id="UP000230750">
    <property type="component" value="Unassembled WGS sequence"/>
</dbReference>
<protein>
    <submittedName>
        <fullName evidence="1">Putative outer spore wall assembly protein SHE10-like</fullName>
    </submittedName>
</protein>
<reference evidence="1 2" key="1">
    <citation type="journal article" date="2017" name="PLoS Biol.">
        <title>The sea cucumber genome provides insights into morphological evolution and visceral regeneration.</title>
        <authorList>
            <person name="Zhang X."/>
            <person name="Sun L."/>
            <person name="Yuan J."/>
            <person name="Sun Y."/>
            <person name="Gao Y."/>
            <person name="Zhang L."/>
            <person name="Li S."/>
            <person name="Dai H."/>
            <person name="Hamel J.F."/>
            <person name="Liu C."/>
            <person name="Yu Y."/>
            <person name="Liu S."/>
            <person name="Lin W."/>
            <person name="Guo K."/>
            <person name="Jin S."/>
            <person name="Xu P."/>
            <person name="Storey K.B."/>
            <person name="Huan P."/>
            <person name="Zhang T."/>
            <person name="Zhou Y."/>
            <person name="Zhang J."/>
            <person name="Lin C."/>
            <person name="Li X."/>
            <person name="Xing L."/>
            <person name="Huo D."/>
            <person name="Sun M."/>
            <person name="Wang L."/>
            <person name="Mercier A."/>
            <person name="Li F."/>
            <person name="Yang H."/>
            <person name="Xiang J."/>
        </authorList>
    </citation>
    <scope>NUCLEOTIDE SEQUENCE [LARGE SCALE GENOMIC DNA]</scope>
    <source>
        <strain evidence="1">Shaxun</strain>
        <tissue evidence="1">Muscle</tissue>
    </source>
</reference>
<comment type="caution">
    <text evidence="1">The sequence shown here is derived from an EMBL/GenBank/DDBJ whole genome shotgun (WGS) entry which is preliminary data.</text>
</comment>
<accession>A0A2G8JGV3</accession>
<gene>
    <name evidence="1" type="ORF">BSL78_28208</name>
</gene>
<evidence type="ECO:0000313" key="1">
    <source>
        <dbReference type="EMBL" id="PIK34973.1"/>
    </source>
</evidence>
<organism evidence="1 2">
    <name type="scientific">Stichopus japonicus</name>
    <name type="common">Sea cucumber</name>
    <dbReference type="NCBI Taxonomy" id="307972"/>
    <lineage>
        <taxon>Eukaryota</taxon>
        <taxon>Metazoa</taxon>
        <taxon>Echinodermata</taxon>
        <taxon>Eleutherozoa</taxon>
        <taxon>Echinozoa</taxon>
        <taxon>Holothuroidea</taxon>
        <taxon>Aspidochirotacea</taxon>
        <taxon>Aspidochirotida</taxon>
        <taxon>Stichopodidae</taxon>
        <taxon>Apostichopus</taxon>
    </lineage>
</organism>
<sequence length="102" mass="12336">MSALHWEALRKQRVVDKKHEWEQKYKEELKKLIEQHRKEFEAGSQNPNDSSYEKQLNALLGRDGMCPRGQYHRSIDEERRRQIQEAAIKDFSAKMSRRYNVF</sequence>
<dbReference type="OrthoDB" id="10023351at2759"/>
<keyword evidence="2" id="KW-1185">Reference proteome</keyword>
<name>A0A2G8JGV3_STIJA</name>
<dbReference type="AlphaFoldDB" id="A0A2G8JGV3"/>